<dbReference type="GO" id="GO:0005886">
    <property type="term" value="C:plasma membrane"/>
    <property type="evidence" value="ECO:0007669"/>
    <property type="project" value="UniProtKB-SubCell"/>
</dbReference>
<dbReference type="PANTHER" id="PTHR30043:SF1">
    <property type="entry name" value="ABC TRANSPORT SYSTEM PERMEASE PROTEIN P69"/>
    <property type="match status" value="1"/>
</dbReference>
<keyword evidence="5 7" id="KW-1133">Transmembrane helix</keyword>
<evidence type="ECO:0000256" key="4">
    <source>
        <dbReference type="ARBA" id="ARBA00022692"/>
    </source>
</evidence>
<accession>A0A6H9WQV9</accession>
<name>A0A6H9WQV9_9MICO</name>
<dbReference type="InterPro" id="IPR000515">
    <property type="entry name" value="MetI-like"/>
</dbReference>
<keyword evidence="2 7" id="KW-0813">Transport</keyword>
<dbReference type="PROSITE" id="PS50928">
    <property type="entry name" value="ABC_TM1"/>
    <property type="match status" value="1"/>
</dbReference>
<organism evidence="9 10">
    <name type="scientific">Pseudoclavibacter endophyticus</name>
    <dbReference type="NCBI Taxonomy" id="1778590"/>
    <lineage>
        <taxon>Bacteria</taxon>
        <taxon>Bacillati</taxon>
        <taxon>Actinomycetota</taxon>
        <taxon>Actinomycetes</taxon>
        <taxon>Micrococcales</taxon>
        <taxon>Microbacteriaceae</taxon>
        <taxon>Pseudoclavibacter</taxon>
    </lineage>
</organism>
<dbReference type="GO" id="GO:0015416">
    <property type="term" value="F:ABC-type phosphonate transporter activity"/>
    <property type="evidence" value="ECO:0007669"/>
    <property type="project" value="InterPro"/>
</dbReference>
<feature type="domain" description="ABC transmembrane type-1" evidence="8">
    <location>
        <begin position="68"/>
        <end position="251"/>
    </location>
</feature>
<keyword evidence="6 7" id="KW-0472">Membrane</keyword>
<evidence type="ECO:0000256" key="2">
    <source>
        <dbReference type="ARBA" id="ARBA00022448"/>
    </source>
</evidence>
<dbReference type="OrthoDB" id="9808005at2"/>
<gene>
    <name evidence="9" type="primary">phnE</name>
    <name evidence="9" type="ORF">F8O04_11340</name>
</gene>
<feature type="transmembrane region" description="Helical" evidence="7">
    <location>
        <begin position="83"/>
        <end position="105"/>
    </location>
</feature>
<dbReference type="InterPro" id="IPR005769">
    <property type="entry name" value="PhnE/PtxC"/>
</dbReference>
<evidence type="ECO:0000256" key="7">
    <source>
        <dbReference type="RuleBase" id="RU363032"/>
    </source>
</evidence>
<protein>
    <submittedName>
        <fullName evidence="9">Phosphonate ABC transporter, permease protein PhnE</fullName>
    </submittedName>
</protein>
<comment type="similarity">
    <text evidence="7">Belongs to the binding-protein-dependent transport system permease family.</text>
</comment>
<comment type="subcellular location">
    <subcellularLocation>
        <location evidence="1 7">Cell membrane</location>
        <topology evidence="1 7">Multi-pass membrane protein</topology>
    </subcellularLocation>
</comment>
<dbReference type="AlphaFoldDB" id="A0A6H9WQV9"/>
<dbReference type="CDD" id="cd06261">
    <property type="entry name" value="TM_PBP2"/>
    <property type="match status" value="1"/>
</dbReference>
<evidence type="ECO:0000313" key="9">
    <source>
        <dbReference type="EMBL" id="KAB1648461.1"/>
    </source>
</evidence>
<evidence type="ECO:0000256" key="3">
    <source>
        <dbReference type="ARBA" id="ARBA00022475"/>
    </source>
</evidence>
<dbReference type="NCBIfam" id="TIGR01097">
    <property type="entry name" value="PhnE"/>
    <property type="match status" value="1"/>
</dbReference>
<dbReference type="Gene3D" id="1.10.3720.10">
    <property type="entry name" value="MetI-like"/>
    <property type="match status" value="1"/>
</dbReference>
<comment type="caution">
    <text evidence="9">The sequence shown here is derived from an EMBL/GenBank/DDBJ whole genome shotgun (WGS) entry which is preliminary data.</text>
</comment>
<evidence type="ECO:0000313" key="10">
    <source>
        <dbReference type="Proteomes" id="UP000431744"/>
    </source>
</evidence>
<dbReference type="EMBL" id="WBJY01000002">
    <property type="protein sequence ID" value="KAB1648461.1"/>
    <property type="molecule type" value="Genomic_DNA"/>
</dbReference>
<keyword evidence="4 7" id="KW-0812">Transmembrane</keyword>
<keyword evidence="3" id="KW-1003">Cell membrane</keyword>
<feature type="transmembrane region" description="Helical" evidence="7">
    <location>
        <begin position="125"/>
        <end position="153"/>
    </location>
</feature>
<dbReference type="PANTHER" id="PTHR30043">
    <property type="entry name" value="PHOSPHONATES TRANSPORT SYSTEM PERMEASE PROTEIN"/>
    <property type="match status" value="1"/>
</dbReference>
<evidence type="ECO:0000256" key="1">
    <source>
        <dbReference type="ARBA" id="ARBA00004651"/>
    </source>
</evidence>
<evidence type="ECO:0000256" key="5">
    <source>
        <dbReference type="ARBA" id="ARBA00022989"/>
    </source>
</evidence>
<keyword evidence="10" id="KW-1185">Reference proteome</keyword>
<evidence type="ECO:0000259" key="8">
    <source>
        <dbReference type="PROSITE" id="PS50928"/>
    </source>
</evidence>
<proteinExistence type="inferred from homology"/>
<dbReference type="InterPro" id="IPR035906">
    <property type="entry name" value="MetI-like_sf"/>
</dbReference>
<sequence>MRLTDTIHRRLPLHLATLALIAILLVSAVHATGADPVHLLRNGDQMLIVLTRLLSPDWGYLPSVLPALAQTVQMAIAGTALGVAAAVPVAFAATSVVSGTLLVTAPLRMVLNVVRTIPDMLLAGIFVAVVGTGAFTGTIALAVFTFGMVTKLLYEAIDTIDRRPLDALVATGAGRSALAVHGVLPQVRPSLVSYALYALEVNVRASAVLGYMGAGGIGVTLQSTMGLMRYDRVAVIILAIFVVVLVIDLISGAVRRRLL</sequence>
<dbReference type="RefSeq" id="WP_158029655.1">
    <property type="nucleotide sequence ID" value="NZ_BMHG01000001.1"/>
</dbReference>
<reference evidence="9 10" key="1">
    <citation type="submission" date="2019-09" db="EMBL/GenBank/DDBJ databases">
        <title>Phylogeny of genus Pseudoclavibacter and closely related genus.</title>
        <authorList>
            <person name="Li Y."/>
        </authorList>
    </citation>
    <scope>NUCLEOTIDE SEQUENCE [LARGE SCALE GENOMIC DNA]</scope>
    <source>
        <strain evidence="9 10">EGI 60007</strain>
    </source>
</reference>
<dbReference type="Pfam" id="PF00528">
    <property type="entry name" value="BPD_transp_1"/>
    <property type="match status" value="1"/>
</dbReference>
<evidence type="ECO:0000256" key="6">
    <source>
        <dbReference type="ARBA" id="ARBA00023136"/>
    </source>
</evidence>
<dbReference type="SUPFAM" id="SSF161098">
    <property type="entry name" value="MetI-like"/>
    <property type="match status" value="1"/>
</dbReference>
<feature type="transmembrane region" description="Helical" evidence="7">
    <location>
        <begin position="233"/>
        <end position="254"/>
    </location>
</feature>
<dbReference type="Proteomes" id="UP000431744">
    <property type="component" value="Unassembled WGS sequence"/>
</dbReference>